<accession>A0A0B5E5Z2</accession>
<feature type="DNA-binding region" description="H-T-H motif" evidence="4">
    <location>
        <begin position="36"/>
        <end position="55"/>
    </location>
</feature>
<dbReference type="PROSITE" id="PS50977">
    <property type="entry name" value="HTH_TETR_2"/>
    <property type="match status" value="1"/>
</dbReference>
<keyword evidence="2 4" id="KW-0238">DNA-binding</keyword>
<feature type="domain" description="HTH tetR-type" evidence="5">
    <location>
        <begin position="13"/>
        <end position="73"/>
    </location>
</feature>
<gene>
    <name evidence="6" type="ORF">P73_4100</name>
</gene>
<dbReference type="Gene3D" id="1.10.357.10">
    <property type="entry name" value="Tetracycline Repressor, domain 2"/>
    <property type="match status" value="1"/>
</dbReference>
<dbReference type="SUPFAM" id="SSF48498">
    <property type="entry name" value="Tetracyclin repressor-like, C-terminal domain"/>
    <property type="match status" value="1"/>
</dbReference>
<dbReference type="Gene3D" id="1.10.10.60">
    <property type="entry name" value="Homeodomain-like"/>
    <property type="match status" value="1"/>
</dbReference>
<dbReference type="Pfam" id="PF00440">
    <property type="entry name" value="TetR_N"/>
    <property type="match status" value="1"/>
</dbReference>
<dbReference type="InterPro" id="IPR009057">
    <property type="entry name" value="Homeodomain-like_sf"/>
</dbReference>
<keyword evidence="1" id="KW-0805">Transcription regulation</keyword>
<dbReference type="RefSeq" id="WP_043871024.1">
    <property type="nucleotide sequence ID" value="NZ_CP004393.1"/>
</dbReference>
<dbReference type="OrthoDB" id="9779746at2"/>
<organism evidence="6 7">
    <name type="scientific">Celeribacter indicus</name>
    <dbReference type="NCBI Taxonomy" id="1208324"/>
    <lineage>
        <taxon>Bacteria</taxon>
        <taxon>Pseudomonadati</taxon>
        <taxon>Pseudomonadota</taxon>
        <taxon>Alphaproteobacteria</taxon>
        <taxon>Rhodobacterales</taxon>
        <taxon>Roseobacteraceae</taxon>
        <taxon>Celeribacter</taxon>
    </lineage>
</organism>
<dbReference type="HOGENOM" id="CLU_069356_28_0_5"/>
<evidence type="ECO:0000256" key="4">
    <source>
        <dbReference type="PROSITE-ProRule" id="PRU00335"/>
    </source>
</evidence>
<evidence type="ECO:0000256" key="1">
    <source>
        <dbReference type="ARBA" id="ARBA00023015"/>
    </source>
</evidence>
<evidence type="ECO:0000259" key="5">
    <source>
        <dbReference type="PROSITE" id="PS50977"/>
    </source>
</evidence>
<keyword evidence="3" id="KW-0804">Transcription</keyword>
<dbReference type="GO" id="GO:0003677">
    <property type="term" value="F:DNA binding"/>
    <property type="evidence" value="ECO:0007669"/>
    <property type="project" value="UniProtKB-UniRule"/>
</dbReference>
<reference evidence="6 7" key="1">
    <citation type="journal article" date="2014" name="Int. J. Syst. Evol. Microbiol.">
        <title>Celeribacter indicus sp. nov., a polycyclic aromatic hydrocarbon-degrading bacterium from deep-sea sediment and reclassification of Huaishuia halophila as Celeribacter halophilus comb. nov.</title>
        <authorList>
            <person name="Lai Q."/>
            <person name="Cao J."/>
            <person name="Yuan J."/>
            <person name="Li F."/>
            <person name="Shao Z."/>
        </authorList>
    </citation>
    <scope>NUCLEOTIDE SEQUENCE [LARGE SCALE GENOMIC DNA]</scope>
    <source>
        <strain evidence="6">P73</strain>
    </source>
</reference>
<protein>
    <submittedName>
        <fullName evidence="6">Transcriptional regulator</fullName>
    </submittedName>
</protein>
<name>A0A0B5E5Z2_9RHOB</name>
<keyword evidence="7" id="KW-1185">Reference proteome</keyword>
<dbReference type="KEGG" id="cid:P73_4100"/>
<dbReference type="InterPro" id="IPR036271">
    <property type="entry name" value="Tet_transcr_reg_TetR-rel_C_sf"/>
</dbReference>
<evidence type="ECO:0000256" key="2">
    <source>
        <dbReference type="ARBA" id="ARBA00023125"/>
    </source>
</evidence>
<dbReference type="InterPro" id="IPR001647">
    <property type="entry name" value="HTH_TetR"/>
</dbReference>
<dbReference type="EMBL" id="CP004393">
    <property type="protein sequence ID" value="AJE48815.1"/>
    <property type="molecule type" value="Genomic_DNA"/>
</dbReference>
<dbReference type="PANTHER" id="PTHR47506">
    <property type="entry name" value="TRANSCRIPTIONAL REGULATORY PROTEIN"/>
    <property type="match status" value="1"/>
</dbReference>
<dbReference type="SUPFAM" id="SSF46689">
    <property type="entry name" value="Homeodomain-like"/>
    <property type="match status" value="1"/>
</dbReference>
<dbReference type="AlphaFoldDB" id="A0A0B5E5Z2"/>
<evidence type="ECO:0000313" key="7">
    <source>
        <dbReference type="Proteomes" id="UP000031521"/>
    </source>
</evidence>
<proteinExistence type="predicted"/>
<evidence type="ECO:0000256" key="3">
    <source>
        <dbReference type="ARBA" id="ARBA00023163"/>
    </source>
</evidence>
<dbReference type="Proteomes" id="UP000031521">
    <property type="component" value="Chromosome"/>
</dbReference>
<evidence type="ECO:0000313" key="6">
    <source>
        <dbReference type="EMBL" id="AJE48815.1"/>
    </source>
</evidence>
<dbReference type="PROSITE" id="PS01081">
    <property type="entry name" value="HTH_TETR_1"/>
    <property type="match status" value="1"/>
</dbReference>
<dbReference type="InterPro" id="IPR023772">
    <property type="entry name" value="DNA-bd_HTH_TetR-type_CS"/>
</dbReference>
<dbReference type="PANTHER" id="PTHR47506:SF1">
    <property type="entry name" value="HTH-TYPE TRANSCRIPTIONAL REGULATOR YJDC"/>
    <property type="match status" value="1"/>
</dbReference>
<sequence>MKQKANKGGRPRGFDRDEAIATAMRLFWRHGYEGVSLAMLTDAIGVAPPSLYAAFGSKAGLYREAVDRYATGTALFPLQEEGENLTLDQALSRLFDRAIDTAAGEDGERGCMVSTGLLACHPDHCDLAGELATRRRDTAVRLDQELRRWFTPTRSAEAARFLCAVLQGIAVQAKDGATENDLRAVAELGRAGVTAMVAIRPEISH</sequence>